<accession>A0A314L0N5</accession>
<dbReference type="EC" id="2.4.1.-" evidence="7"/>
<gene>
    <name evidence="8" type="primary">FT1_0</name>
    <name evidence="8" type="ORF">A4A49_14447</name>
</gene>
<dbReference type="Proteomes" id="UP000187609">
    <property type="component" value="Unassembled WGS sequence"/>
</dbReference>
<dbReference type="GO" id="GO:0032580">
    <property type="term" value="C:Golgi cisterna membrane"/>
    <property type="evidence" value="ECO:0007669"/>
    <property type="project" value="UniProtKB-SubCell"/>
</dbReference>
<comment type="similarity">
    <text evidence="1 7">Belongs to the glycosyltransferase 37 family.</text>
</comment>
<name>A0A314L0N5_NICAT</name>
<evidence type="ECO:0000313" key="8">
    <source>
        <dbReference type="EMBL" id="OIT35170.1"/>
    </source>
</evidence>
<protein>
    <recommendedName>
        <fullName evidence="7">Fucosyltransferase</fullName>
        <ecNumber evidence="7">2.4.1.-</ecNumber>
    </recommendedName>
</protein>
<reference evidence="8" key="1">
    <citation type="submission" date="2016-11" db="EMBL/GenBank/DDBJ databases">
        <title>The genome of Nicotiana attenuata.</title>
        <authorList>
            <person name="Xu S."/>
            <person name="Brockmoeller T."/>
            <person name="Gaquerel E."/>
            <person name="Navarro A."/>
            <person name="Kuhl H."/>
            <person name="Gase K."/>
            <person name="Ling Z."/>
            <person name="Zhou W."/>
            <person name="Kreitzer C."/>
            <person name="Stanke M."/>
            <person name="Tang H."/>
            <person name="Lyons E."/>
            <person name="Pandey P."/>
            <person name="Pandey S.P."/>
            <person name="Timmermann B."/>
            <person name="Baldwin I.T."/>
        </authorList>
    </citation>
    <scope>NUCLEOTIDE SEQUENCE [LARGE SCALE GENOMIC DNA]</scope>
    <source>
        <strain evidence="8">UT</strain>
    </source>
</reference>
<keyword evidence="4 7" id="KW-0333">Golgi apparatus</keyword>
<dbReference type="GO" id="GO:0008107">
    <property type="term" value="F:galactoside 2-alpha-L-fucosyltransferase activity"/>
    <property type="evidence" value="ECO:0007669"/>
    <property type="project" value="InterPro"/>
</dbReference>
<sequence>MCSEAKWDLNPIKFIGVLIVCVMVLTVLLTASVILRDFASDGLKTLAEAPNVTVSEQYGNHRPVTVQKDKLLGGLLPAGIDEKSCLSRYESALYYKELRHKPSSYLISRIRNYEALHKQCGPHTELYNKSVELIKSGQYISGSADCNYLVWISYSGLGNRILTLASAFLYALLTNRVLLVDPGVNMPGLFCEPFPEISWFLPPDFPIINQFNSLDQKSPHSYGYMVKNDIIIGNYSTASILPPLIYLHLAHDYDDQDKLFFCDQDQSFLRKIPWLVMKSDEYFVPFLFLIPSFEQELSNLFPEKETIFHFLGRYLLHPTNSVWGLVMRYYQAYLAQADEKLGIQIRVLESDVGPLKYVLDQILDCTMKENLLPQMNQEEPIVLNPTGNKQKKNIAVLMTSLSPGYAEEFRNMYWEHSTVTGEIVGVYQPSQEIYQQSENLMHERKALAEMYLLSLTDKLVTSARSTFGYVAQGLGGMKPWILYKPENRTAHNPPCVRAASLEPCFHAPPNYDCKKKTGTDTSKIVPHVRHCEDVGWGLKLFDQNGEL</sequence>
<keyword evidence="7" id="KW-0472">Membrane</keyword>
<evidence type="ECO:0000256" key="6">
    <source>
        <dbReference type="ARBA" id="ARBA00023316"/>
    </source>
</evidence>
<evidence type="ECO:0000256" key="1">
    <source>
        <dbReference type="ARBA" id="ARBA00010481"/>
    </source>
</evidence>
<keyword evidence="9" id="KW-1185">Reference proteome</keyword>
<dbReference type="STRING" id="49451.A0A314L0N5"/>
<dbReference type="SMR" id="A0A314L0N5"/>
<comment type="caution">
    <text evidence="8">The sequence shown here is derived from an EMBL/GenBank/DDBJ whole genome shotgun (WGS) entry which is preliminary data.</text>
</comment>
<evidence type="ECO:0000313" key="9">
    <source>
        <dbReference type="Proteomes" id="UP000187609"/>
    </source>
</evidence>
<keyword evidence="3 7" id="KW-0808">Transferase</keyword>
<keyword evidence="6 7" id="KW-0961">Cell wall biogenesis/degradation</keyword>
<evidence type="ECO:0000256" key="7">
    <source>
        <dbReference type="RuleBase" id="RU367004"/>
    </source>
</evidence>
<dbReference type="GeneID" id="109243724"/>
<dbReference type="KEGG" id="nau:109243724"/>
<keyword evidence="5" id="KW-0325">Glycoprotein</keyword>
<dbReference type="GO" id="GO:0071555">
    <property type="term" value="P:cell wall organization"/>
    <property type="evidence" value="ECO:0007669"/>
    <property type="project" value="UniProtKB-UniRule"/>
</dbReference>
<dbReference type="FunFam" id="3.40.50.11340:FF:000005">
    <property type="entry name" value="Galactoside 2-alpha-L-fucosyltransferase"/>
    <property type="match status" value="1"/>
</dbReference>
<evidence type="ECO:0000256" key="2">
    <source>
        <dbReference type="ARBA" id="ARBA00022676"/>
    </source>
</evidence>
<dbReference type="OrthoDB" id="428346at2759"/>
<dbReference type="PANTHER" id="PTHR31889:SF2">
    <property type="entry name" value="FUCOSYLTRANSFERASE 3"/>
    <property type="match status" value="1"/>
</dbReference>
<evidence type="ECO:0000256" key="3">
    <source>
        <dbReference type="ARBA" id="ARBA00022679"/>
    </source>
</evidence>
<evidence type="ECO:0000256" key="4">
    <source>
        <dbReference type="ARBA" id="ARBA00023034"/>
    </source>
</evidence>
<dbReference type="AlphaFoldDB" id="A0A314L0N5"/>
<dbReference type="Gene3D" id="3.40.50.11340">
    <property type="match status" value="1"/>
</dbReference>
<dbReference type="PANTHER" id="PTHR31889">
    <property type="entry name" value="FUCOSYLTRANSFERASE 2-RELATED"/>
    <property type="match status" value="1"/>
</dbReference>
<dbReference type="GO" id="GO:0009969">
    <property type="term" value="P:xyloglucan biosynthetic process"/>
    <property type="evidence" value="ECO:0007669"/>
    <property type="project" value="TreeGrafter"/>
</dbReference>
<proteinExistence type="inferred from homology"/>
<feature type="transmembrane region" description="Helical" evidence="7">
    <location>
        <begin position="12"/>
        <end position="35"/>
    </location>
</feature>
<evidence type="ECO:0000256" key="5">
    <source>
        <dbReference type="ARBA" id="ARBA00023180"/>
    </source>
</evidence>
<organism evidence="8 9">
    <name type="scientific">Nicotiana attenuata</name>
    <name type="common">Coyote tobacco</name>
    <dbReference type="NCBI Taxonomy" id="49451"/>
    <lineage>
        <taxon>Eukaryota</taxon>
        <taxon>Viridiplantae</taxon>
        <taxon>Streptophyta</taxon>
        <taxon>Embryophyta</taxon>
        <taxon>Tracheophyta</taxon>
        <taxon>Spermatophyta</taxon>
        <taxon>Magnoliopsida</taxon>
        <taxon>eudicotyledons</taxon>
        <taxon>Gunneridae</taxon>
        <taxon>Pentapetalae</taxon>
        <taxon>asterids</taxon>
        <taxon>lamiids</taxon>
        <taxon>Solanales</taxon>
        <taxon>Solanaceae</taxon>
        <taxon>Nicotianoideae</taxon>
        <taxon>Nicotianeae</taxon>
        <taxon>Nicotiana</taxon>
    </lineage>
</organism>
<keyword evidence="7" id="KW-0812">Transmembrane</keyword>
<dbReference type="GO" id="GO:0042546">
    <property type="term" value="P:cell wall biogenesis"/>
    <property type="evidence" value="ECO:0007669"/>
    <property type="project" value="InterPro"/>
</dbReference>
<keyword evidence="2 7" id="KW-0328">Glycosyltransferase</keyword>
<dbReference type="EMBL" id="MJEQ01000596">
    <property type="protein sequence ID" value="OIT35170.1"/>
    <property type="molecule type" value="Genomic_DNA"/>
</dbReference>
<dbReference type="InterPro" id="IPR004938">
    <property type="entry name" value="XG_FTase"/>
</dbReference>
<comment type="subcellular location">
    <subcellularLocation>
        <location evidence="7">Golgi apparatus</location>
        <location evidence="7">Golgi stack membrane</location>
        <topology evidence="7">Single-pass type II membrane protein</topology>
    </subcellularLocation>
</comment>
<comment type="function">
    <text evidence="7">May be involved in cell wall biosynthesis.</text>
</comment>
<dbReference type="Gramene" id="OIT35170">
    <property type="protein sequence ID" value="OIT35170"/>
    <property type="gene ID" value="A4A49_14447"/>
</dbReference>
<dbReference type="Pfam" id="PF03254">
    <property type="entry name" value="XG_FTase"/>
    <property type="match status" value="1"/>
</dbReference>
<keyword evidence="7" id="KW-1133">Transmembrane helix</keyword>